<dbReference type="Proteomes" id="UP000325255">
    <property type="component" value="Unassembled WGS sequence"/>
</dbReference>
<organism evidence="1 2">
    <name type="scientific">Rhodovastum atsumiense</name>
    <dbReference type="NCBI Taxonomy" id="504468"/>
    <lineage>
        <taxon>Bacteria</taxon>
        <taxon>Pseudomonadati</taxon>
        <taxon>Pseudomonadota</taxon>
        <taxon>Alphaproteobacteria</taxon>
        <taxon>Acetobacterales</taxon>
        <taxon>Acetobacteraceae</taxon>
        <taxon>Rhodovastum</taxon>
    </lineage>
</organism>
<accession>A0A5M6J100</accession>
<evidence type="ECO:0008006" key="3">
    <source>
        <dbReference type="Google" id="ProtNLM"/>
    </source>
</evidence>
<keyword evidence="2" id="KW-1185">Reference proteome</keyword>
<reference evidence="1 2" key="1">
    <citation type="submission" date="2019-09" db="EMBL/GenBank/DDBJ databases">
        <title>Genome sequence of Rhodovastum atsumiense, a diverse member of the Acetobacteraceae family of non-sulfur purple photosynthetic bacteria.</title>
        <authorList>
            <person name="Meyer T."/>
            <person name="Kyndt J."/>
        </authorList>
    </citation>
    <scope>NUCLEOTIDE SEQUENCE [LARGE SCALE GENOMIC DNA]</scope>
    <source>
        <strain evidence="1 2">DSM 21279</strain>
    </source>
</reference>
<dbReference type="EMBL" id="VWPK01000002">
    <property type="protein sequence ID" value="KAA5614264.1"/>
    <property type="molecule type" value="Genomic_DNA"/>
</dbReference>
<evidence type="ECO:0000313" key="1">
    <source>
        <dbReference type="EMBL" id="KAA5614264.1"/>
    </source>
</evidence>
<gene>
    <name evidence="1" type="ORF">F1189_01315</name>
</gene>
<sequence>MRAGLLRRLGLILVAIAFLGGAAPRINAQDMNAQGRDMAGAATMDMAMMDMACHAFAGPGQDSHEGHGQAPSGCDKRSHDCVLACAAACSIVLDHRSPAGEPVRYAVLLRHIIPASTPARGISHKPPLFPPIAA</sequence>
<protein>
    <recommendedName>
        <fullName evidence="3">CopL family metal-binding regulatory protein</fullName>
    </recommendedName>
</protein>
<comment type="caution">
    <text evidence="1">The sequence shown here is derived from an EMBL/GenBank/DDBJ whole genome shotgun (WGS) entry which is preliminary data.</text>
</comment>
<name>A0A5M6J100_9PROT</name>
<dbReference type="RefSeq" id="WP_150038701.1">
    <property type="nucleotide sequence ID" value="NZ_OW485601.1"/>
</dbReference>
<proteinExistence type="predicted"/>
<evidence type="ECO:0000313" key="2">
    <source>
        <dbReference type="Proteomes" id="UP000325255"/>
    </source>
</evidence>
<dbReference type="AlphaFoldDB" id="A0A5M6J100"/>